<keyword evidence="3" id="KW-1185">Reference proteome</keyword>
<feature type="compositionally biased region" description="Basic and acidic residues" evidence="1">
    <location>
        <begin position="817"/>
        <end position="832"/>
    </location>
</feature>
<organism evidence="2 3">
    <name type="scientific">Durusdinium trenchii</name>
    <dbReference type="NCBI Taxonomy" id="1381693"/>
    <lineage>
        <taxon>Eukaryota</taxon>
        <taxon>Sar</taxon>
        <taxon>Alveolata</taxon>
        <taxon>Dinophyceae</taxon>
        <taxon>Suessiales</taxon>
        <taxon>Symbiodiniaceae</taxon>
        <taxon>Durusdinium</taxon>
    </lineage>
</organism>
<comment type="caution">
    <text evidence="2">The sequence shown here is derived from an EMBL/GenBank/DDBJ whole genome shotgun (WGS) entry which is preliminary data.</text>
</comment>
<evidence type="ECO:0000313" key="3">
    <source>
        <dbReference type="Proteomes" id="UP001642484"/>
    </source>
</evidence>
<feature type="region of interest" description="Disordered" evidence="1">
    <location>
        <begin position="816"/>
        <end position="872"/>
    </location>
</feature>
<feature type="region of interest" description="Disordered" evidence="1">
    <location>
        <begin position="484"/>
        <end position="510"/>
    </location>
</feature>
<feature type="region of interest" description="Disordered" evidence="1">
    <location>
        <begin position="887"/>
        <end position="927"/>
    </location>
</feature>
<reference evidence="2 3" key="1">
    <citation type="submission" date="2024-02" db="EMBL/GenBank/DDBJ databases">
        <authorList>
            <person name="Chen Y."/>
            <person name="Shah S."/>
            <person name="Dougan E. K."/>
            <person name="Thang M."/>
            <person name="Chan C."/>
        </authorList>
    </citation>
    <scope>NUCLEOTIDE SEQUENCE [LARGE SCALE GENOMIC DNA]</scope>
</reference>
<proteinExistence type="predicted"/>
<dbReference type="Proteomes" id="UP001642484">
    <property type="component" value="Unassembled WGS sequence"/>
</dbReference>
<gene>
    <name evidence="2" type="ORF">CCMP2556_LOCUS13878</name>
</gene>
<name>A0ABP0JZR5_9DINO</name>
<accession>A0ABP0JZR5</accession>
<feature type="compositionally biased region" description="Polar residues" evidence="1">
    <location>
        <begin position="848"/>
        <end position="857"/>
    </location>
</feature>
<evidence type="ECO:0000313" key="2">
    <source>
        <dbReference type="EMBL" id="CAK9019993.1"/>
    </source>
</evidence>
<dbReference type="EMBL" id="CAXAMN010007002">
    <property type="protein sequence ID" value="CAK9019993.1"/>
    <property type="molecule type" value="Genomic_DNA"/>
</dbReference>
<feature type="compositionally biased region" description="Basic and acidic residues" evidence="1">
    <location>
        <begin position="909"/>
        <end position="920"/>
    </location>
</feature>
<protein>
    <submittedName>
        <fullName evidence="2">Uncharacterized protein</fullName>
    </submittedName>
</protein>
<evidence type="ECO:0000256" key="1">
    <source>
        <dbReference type="SAM" id="MobiDB-lite"/>
    </source>
</evidence>
<sequence length="1348" mass="154144">MANEASGGAPTRLERFDGSDPSLYKRWRRRAALMIIGLPNTYPAEKHGPKLIEFLAGEAELAVEHIPVEDLAKSGGEKLVFKALDDRFKPLEKDDMNEALKEFFFETSIRSGETMKAFITRFMTVERKLQEQGVALPEEVQGWFMLRKLHLDANQEAMLLTATRGSFKVKEVSQAVRAILANAKGSTRTSQKDTFMSVDDSVQEVDTSWDEDQEVLQVLAAEIQENDTYDEEELLDTFETYKQVRTKMQEVRKVHIVESEWPEQEDYDKLLDQTASEIELGLDAFMIQGSGESANTPRSVMLDPWNLLSSLQLGHLMPMEQHLDQQHDLEDDSPRHPQIAGDTVMMEGKFKTKPHAPANTFRYIYTCQKNYTGWVRSHIGGTSSQHLRTFKAYVEMRDTKKAQRLERVTQRHGRDVTFHSSGIVAGSRPSGGISAEYTVQQMVVPPLPKRPSRMRESDAMSNHTAHSWQMVTGPPGSTYGVPMPKRMNQESRTPPDQVRRRRQRDDDMEIETAKAEELQYTWTMWTMELMNKNEEAREHVEKEATWMQNTPGGPQKVARILSRLAVSQTTPHQDENKEKEERKKAMTLLLFGIEMRQEARKAFIDADNEDRIRRAVERRTRPERGPFYPGCKVYVWRPGKKKDDGSMPWFWRGPGTVIGASGSDKVWVSFGTKVLKCSPEQLRRLRSEDEATIRLIPQELIDWSHVTSKRGVATYHDISADGRPPSEEAESGRDYWELNGILLRRIHVQPRQHLYIPLAADEPPVELDLINSRRKTMINYQNLIAVKKEQFDDWREVGAGEKQDPWTGCTVFTIKRRREEHEQPELSTERYADPGPQPMQIEEEAATDTPNSISYTPTEAPEVEPMTSVEEVDNNVPSPALVEQPAHVNDSATASAYGPVRETPLTRAMRQDLSRLDTGRRPQRPGTEALQAELQIGQWTDRSRHWKISWDDGVLIRLHGHQRGPYRPCEKTCPVPLQWLTGRRYSLIRTDEGDGYKVITDDNYLKPQQHHPELHQWTGYSVFEITTPELETTFPTDEHEVYETTVWEGLKDDTEVILEESKRTEVEKLFKYKAMKIIPPAEAQQIRRNKGRILPSRFVITEKPDDKQPGKFKKKIHRNSDGFVIEQREYAEKLNTIKITRERKRDKEQPLNEKEKSQLRGVAGGLNWLSTATRPDLAAMTAKIQQNIQNGTVENIGEANRAVAEARDFKHVAVKVVPIDLQELTILVTADASWATESDLKSQSAYMVCATTKAMHGGKITPVTPLKWKSQKQDRAVSSTLAAELYTVSKGVAEAIWTKQFFLEVLNSEYNLDNIEQLAKQVDVIAVTDNKYCFYDETSSNIKFTFAG</sequence>